<evidence type="ECO:0000313" key="3">
    <source>
        <dbReference type="WBParaSite" id="Csp11.Scaffold630.g21492.t1"/>
    </source>
</evidence>
<dbReference type="AlphaFoldDB" id="A0A1I7V1M1"/>
<organism evidence="2 3">
    <name type="scientific">Caenorhabditis tropicalis</name>
    <dbReference type="NCBI Taxonomy" id="1561998"/>
    <lineage>
        <taxon>Eukaryota</taxon>
        <taxon>Metazoa</taxon>
        <taxon>Ecdysozoa</taxon>
        <taxon>Nematoda</taxon>
        <taxon>Chromadorea</taxon>
        <taxon>Rhabditida</taxon>
        <taxon>Rhabditina</taxon>
        <taxon>Rhabditomorpha</taxon>
        <taxon>Rhabditoidea</taxon>
        <taxon>Rhabditidae</taxon>
        <taxon>Peloderinae</taxon>
        <taxon>Caenorhabditis</taxon>
    </lineage>
</organism>
<evidence type="ECO:0000313" key="2">
    <source>
        <dbReference type="Proteomes" id="UP000095282"/>
    </source>
</evidence>
<name>A0A1I7V1M1_9PELO</name>
<accession>A0A1I7V1M1</accession>
<proteinExistence type="predicted"/>
<dbReference type="Proteomes" id="UP000095282">
    <property type="component" value="Unplaced"/>
</dbReference>
<dbReference type="STRING" id="1561998.A0A1I7V1M1"/>
<keyword evidence="2" id="KW-1185">Reference proteome</keyword>
<evidence type="ECO:0000256" key="1">
    <source>
        <dbReference type="SAM" id="MobiDB-lite"/>
    </source>
</evidence>
<dbReference type="WBParaSite" id="Csp11.Scaffold630.g21492.t1">
    <property type="protein sequence ID" value="Csp11.Scaffold630.g21492.t1"/>
    <property type="gene ID" value="Csp11.Scaffold630.g21492"/>
</dbReference>
<reference evidence="3" key="1">
    <citation type="submission" date="2016-11" db="UniProtKB">
        <authorList>
            <consortium name="WormBaseParasite"/>
        </authorList>
    </citation>
    <scope>IDENTIFICATION</scope>
</reference>
<feature type="compositionally biased region" description="Low complexity" evidence="1">
    <location>
        <begin position="32"/>
        <end position="54"/>
    </location>
</feature>
<feature type="region of interest" description="Disordered" evidence="1">
    <location>
        <begin position="1"/>
        <end position="82"/>
    </location>
</feature>
<sequence>MSTTTPHAAPAFSSGTTGGGAQALQHCSYHLGASVGSSSSGLNNNSIHVPNNNNSQMGMSPAGTSNGSNLTNGQQRKLQKSR</sequence>
<protein>
    <submittedName>
        <fullName evidence="3">Ecdysone-induced protein 74EF</fullName>
    </submittedName>
</protein>
<feature type="compositionally biased region" description="Polar residues" evidence="1">
    <location>
        <begin position="55"/>
        <end position="76"/>
    </location>
</feature>